<keyword evidence="3" id="KW-1185">Reference proteome</keyword>
<dbReference type="EMBL" id="LLXX01000134">
    <property type="protein sequence ID" value="KRR03761.1"/>
    <property type="molecule type" value="Genomic_DNA"/>
</dbReference>
<accession>A0A0R3L749</accession>
<dbReference type="SUPFAM" id="SSF47090">
    <property type="entry name" value="PGBD-like"/>
    <property type="match status" value="1"/>
</dbReference>
<dbReference type="InterPro" id="IPR009380">
    <property type="entry name" value="DUF1036"/>
</dbReference>
<dbReference type="Proteomes" id="UP000051913">
    <property type="component" value="Unassembled WGS sequence"/>
</dbReference>
<organism evidence="2 3">
    <name type="scientific">Bradyrhizobium valentinum</name>
    <dbReference type="NCBI Taxonomy" id="1518501"/>
    <lineage>
        <taxon>Bacteria</taxon>
        <taxon>Pseudomonadati</taxon>
        <taxon>Pseudomonadota</taxon>
        <taxon>Alphaproteobacteria</taxon>
        <taxon>Hyphomicrobiales</taxon>
        <taxon>Nitrobacteraceae</taxon>
        <taxon>Bradyrhizobium</taxon>
    </lineage>
</organism>
<feature type="signal peptide" evidence="1">
    <location>
        <begin position="1"/>
        <end position="28"/>
    </location>
</feature>
<protein>
    <recommendedName>
        <fullName evidence="4">Peptidoglycan binding-like domain-containing protein</fullName>
    </recommendedName>
</protein>
<feature type="chain" id="PRO_5006442759" description="Peptidoglycan binding-like domain-containing protein" evidence="1">
    <location>
        <begin position="29"/>
        <end position="337"/>
    </location>
</feature>
<dbReference type="Pfam" id="PF06282">
    <property type="entry name" value="DUF1036"/>
    <property type="match status" value="2"/>
</dbReference>
<dbReference type="STRING" id="1518501.CQ10_02075"/>
<dbReference type="InterPro" id="IPR036365">
    <property type="entry name" value="PGBD-like_sf"/>
</dbReference>
<name>A0A0R3L749_9BRAD</name>
<sequence length="337" mass="36122">MRRYGRRTILALPAAALSLFASSLPAFADLKLCNRMSYVVEAAIGIDDKAATATRGWFRIDPAACRVVLQGSLTADRILLNARALGVYGASPIPQNGNDTLCIAPENFVIAAARQCRSGQTPAPFTQITPTRGDDGNLVAYLAEDSEYDDEQARLAGIQRLLVIAGYDAAPIDGVDGPKTQAALSAFLKSRGLSAEIVQSQNFFTAMIEAVQKPSSTGLTWCNDTPHKVMAAVATDDGKAVTSRGWYRIDPGKCLHPDVTGQPKQVYSFAEAVDGENRAVKYRNRPLNWGGPKELCTRESKFEISEQGDCGTRGLAAIGFAPVDMSSGGKTLRFAMP</sequence>
<evidence type="ECO:0000313" key="3">
    <source>
        <dbReference type="Proteomes" id="UP000051913"/>
    </source>
</evidence>
<evidence type="ECO:0000256" key="1">
    <source>
        <dbReference type="SAM" id="SignalP"/>
    </source>
</evidence>
<comment type="caution">
    <text evidence="2">The sequence shown here is derived from an EMBL/GenBank/DDBJ whole genome shotgun (WGS) entry which is preliminary data.</text>
</comment>
<dbReference type="Gene3D" id="1.10.101.10">
    <property type="entry name" value="PGBD-like superfamily/PGBD"/>
    <property type="match status" value="1"/>
</dbReference>
<dbReference type="AlphaFoldDB" id="A0A0R3L749"/>
<dbReference type="RefSeq" id="WP_057852570.1">
    <property type="nucleotide sequence ID" value="NZ_LLXX01000134.1"/>
</dbReference>
<proteinExistence type="predicted"/>
<reference evidence="2 3" key="1">
    <citation type="submission" date="2014-03" db="EMBL/GenBank/DDBJ databases">
        <title>Bradyrhizobium valentinum sp. nov., isolated from effective nodules of Lupinus mariae-josephae, a lupine endemic of basic-lime soils in Eastern Spain.</title>
        <authorList>
            <person name="Duran D."/>
            <person name="Rey L."/>
            <person name="Navarro A."/>
            <person name="Busquets A."/>
            <person name="Imperial J."/>
            <person name="Ruiz-Argueso T."/>
        </authorList>
    </citation>
    <scope>NUCLEOTIDE SEQUENCE [LARGE SCALE GENOMIC DNA]</scope>
    <source>
        <strain evidence="2 3">LmjM3</strain>
    </source>
</reference>
<keyword evidence="1" id="KW-0732">Signal</keyword>
<evidence type="ECO:0008006" key="4">
    <source>
        <dbReference type="Google" id="ProtNLM"/>
    </source>
</evidence>
<dbReference type="InterPro" id="IPR036366">
    <property type="entry name" value="PGBDSf"/>
</dbReference>
<gene>
    <name evidence="2" type="ORF">CP49_19885</name>
</gene>
<evidence type="ECO:0000313" key="2">
    <source>
        <dbReference type="EMBL" id="KRR03761.1"/>
    </source>
</evidence>